<evidence type="ECO:0000313" key="4">
    <source>
        <dbReference type="Proteomes" id="UP000255328"/>
    </source>
</evidence>
<dbReference type="PANTHER" id="PTHR42879">
    <property type="entry name" value="3-OXOACYL-(ACYL-CARRIER-PROTEIN) REDUCTASE"/>
    <property type="match status" value="1"/>
</dbReference>
<dbReference type="CDD" id="cd05233">
    <property type="entry name" value="SDR_c"/>
    <property type="match status" value="1"/>
</dbReference>
<gene>
    <name evidence="3" type="primary">sdh</name>
    <name evidence="3" type="ORF">NCTC10723_01486</name>
</gene>
<dbReference type="PRINTS" id="PR00081">
    <property type="entry name" value="GDHRDH"/>
</dbReference>
<dbReference type="OrthoDB" id="9808814at2"/>
<dbReference type="GO" id="GO:0031132">
    <property type="term" value="F:serine 3-dehydrogenase activity"/>
    <property type="evidence" value="ECO:0007669"/>
    <property type="project" value="UniProtKB-EC"/>
</dbReference>
<keyword evidence="3" id="KW-0560">Oxidoreductase</keyword>
<dbReference type="InterPro" id="IPR050259">
    <property type="entry name" value="SDR"/>
</dbReference>
<proteinExistence type="inferred from homology"/>
<accession>A0A377GZ38</accession>
<dbReference type="EMBL" id="UGGU01000003">
    <property type="protein sequence ID" value="STO32022.1"/>
    <property type="molecule type" value="Genomic_DNA"/>
</dbReference>
<dbReference type="Gene3D" id="3.40.50.720">
    <property type="entry name" value="NAD(P)-binding Rossmann-like Domain"/>
    <property type="match status" value="1"/>
</dbReference>
<dbReference type="RefSeq" id="WP_115270843.1">
    <property type="nucleotide sequence ID" value="NZ_CASFEE010000008.1"/>
</dbReference>
<evidence type="ECO:0000256" key="2">
    <source>
        <dbReference type="RuleBase" id="RU000363"/>
    </source>
</evidence>
<dbReference type="EC" id="1.1.1.276" evidence="3"/>
<reference evidence="3 4" key="1">
    <citation type="submission" date="2018-06" db="EMBL/GenBank/DDBJ databases">
        <authorList>
            <consortium name="Pathogen Informatics"/>
            <person name="Doyle S."/>
        </authorList>
    </citation>
    <scope>NUCLEOTIDE SEQUENCE [LARGE SCALE GENOMIC DNA]</scope>
    <source>
        <strain evidence="3 4">NCTC10723</strain>
    </source>
</reference>
<dbReference type="PANTHER" id="PTHR42879:SF2">
    <property type="entry name" value="3-OXOACYL-[ACYL-CARRIER-PROTEIN] REDUCTASE FABG"/>
    <property type="match status" value="1"/>
</dbReference>
<dbReference type="InterPro" id="IPR002347">
    <property type="entry name" value="SDR_fam"/>
</dbReference>
<comment type="similarity">
    <text evidence="1 2">Belongs to the short-chain dehydrogenases/reductases (SDR) family.</text>
</comment>
<keyword evidence="4" id="KW-1185">Reference proteome</keyword>
<sequence>MKKVLITGATSGIGLAISKKMLDIGYSVYGVGRDFSKVDIDSSNFYPIVCDLIKYQNIEDMVKKLKKEVDIDILINCAGVGYFGPHEEINPTKLHKMIALNLEAPLILTQLLLRDLKKRKGTVINISSITATKASTYGCAYSATKAGLVHFSKGLFDEVRKTGVKVISILPDITKTPFYDKLNFKEGEDEESYILPECVAAFVENILFQREGTVITEVILQPQRHQIKRK</sequence>
<dbReference type="AlphaFoldDB" id="A0A377GZ38"/>
<dbReference type="InterPro" id="IPR036291">
    <property type="entry name" value="NAD(P)-bd_dom_sf"/>
</dbReference>
<dbReference type="Proteomes" id="UP000255328">
    <property type="component" value="Unassembled WGS sequence"/>
</dbReference>
<evidence type="ECO:0000256" key="1">
    <source>
        <dbReference type="ARBA" id="ARBA00006484"/>
    </source>
</evidence>
<name>A0A377GZ38_9FUSO</name>
<dbReference type="SUPFAM" id="SSF51735">
    <property type="entry name" value="NAD(P)-binding Rossmann-fold domains"/>
    <property type="match status" value="1"/>
</dbReference>
<evidence type="ECO:0000313" key="3">
    <source>
        <dbReference type="EMBL" id="STO32022.1"/>
    </source>
</evidence>
<dbReference type="PRINTS" id="PR00080">
    <property type="entry name" value="SDRFAMILY"/>
</dbReference>
<protein>
    <submittedName>
        <fullName evidence="3">Serine 3-dehydrogenase</fullName>
        <ecNumber evidence="3">1.1.1.276</ecNumber>
    </submittedName>
</protein>
<dbReference type="Pfam" id="PF00106">
    <property type="entry name" value="adh_short"/>
    <property type="match status" value="1"/>
</dbReference>
<organism evidence="3 4">
    <name type="scientific">Fusobacterium necrogenes</name>
    <dbReference type="NCBI Taxonomy" id="858"/>
    <lineage>
        <taxon>Bacteria</taxon>
        <taxon>Fusobacteriati</taxon>
        <taxon>Fusobacteriota</taxon>
        <taxon>Fusobacteriia</taxon>
        <taxon>Fusobacteriales</taxon>
        <taxon>Fusobacteriaceae</taxon>
        <taxon>Fusobacterium</taxon>
    </lineage>
</organism>